<keyword evidence="3" id="KW-1185">Reference proteome</keyword>
<dbReference type="AlphaFoldDB" id="A0A4S4KJC6"/>
<comment type="caution">
    <text evidence="2">The sequence shown here is derived from an EMBL/GenBank/DDBJ whole genome shotgun (WGS) entry which is preliminary data.</text>
</comment>
<proteinExistence type="predicted"/>
<reference evidence="2 3" key="1">
    <citation type="submission" date="2019-02" db="EMBL/GenBank/DDBJ databases">
        <title>Genome sequencing of the rare red list fungi Phlebia centrifuga.</title>
        <authorList>
            <person name="Buettner E."/>
            <person name="Kellner H."/>
        </authorList>
    </citation>
    <scope>NUCLEOTIDE SEQUENCE [LARGE SCALE GENOMIC DNA]</scope>
    <source>
        <strain evidence="2 3">DSM 108282</strain>
    </source>
</reference>
<evidence type="ECO:0000313" key="3">
    <source>
        <dbReference type="Proteomes" id="UP000309038"/>
    </source>
</evidence>
<protein>
    <submittedName>
        <fullName evidence="2">Uncharacterized protein</fullName>
    </submittedName>
</protein>
<feature type="region of interest" description="Disordered" evidence="1">
    <location>
        <begin position="65"/>
        <end position="102"/>
    </location>
</feature>
<evidence type="ECO:0000256" key="1">
    <source>
        <dbReference type="SAM" id="MobiDB-lite"/>
    </source>
</evidence>
<dbReference type="EMBL" id="SGPJ01000125">
    <property type="protein sequence ID" value="THG98303.1"/>
    <property type="molecule type" value="Genomic_DNA"/>
</dbReference>
<name>A0A4S4KJC6_9APHY</name>
<dbReference type="Proteomes" id="UP000309038">
    <property type="component" value="Unassembled WGS sequence"/>
</dbReference>
<accession>A0A4S4KJC6</accession>
<sequence>MISSIFSQLESTPGQKDGLLSCSLASFAFSELTRRYRFCDVDVPMQWEPEPEDNDESDTIAEADPVPTVQDSTSSAEQDSRSVEHIPRAPESDTSASGVSTDEGKTWRTLHDFLHTSPFVCNYIQELRLDMSSHLEDGSGGEDARLLLKMLHHLPQLHALTLADIDFYNLPLDVFDGTPGRLKLSQLIIDCKRVVPEYVVFRGILQILSLFSYIGCLRVRNVDFNMDDALSDWIVRGAEFELPHLQIDDVEETSGDRIFSLLDSISAWHGQRLKYCIDLSACRALEHLDLRFTMQQPVTAEAVDGQTNTDVTSRAMHEHNERIWSYITHILSFLSKAPSSLTAITFSIVVPSADVLQALQLELSLVESILVNTIANGGLKTVFFALRKHDGRPPQKVVCEMFPRLQEHGALQIRYE</sequence>
<feature type="compositionally biased region" description="Basic and acidic residues" evidence="1">
    <location>
        <begin position="78"/>
        <end position="91"/>
    </location>
</feature>
<organism evidence="2 3">
    <name type="scientific">Hermanssonia centrifuga</name>
    <dbReference type="NCBI Taxonomy" id="98765"/>
    <lineage>
        <taxon>Eukaryota</taxon>
        <taxon>Fungi</taxon>
        <taxon>Dikarya</taxon>
        <taxon>Basidiomycota</taxon>
        <taxon>Agaricomycotina</taxon>
        <taxon>Agaricomycetes</taxon>
        <taxon>Polyporales</taxon>
        <taxon>Meruliaceae</taxon>
        <taxon>Hermanssonia</taxon>
    </lineage>
</organism>
<gene>
    <name evidence="2" type="ORF">EW026_g3862</name>
</gene>
<evidence type="ECO:0000313" key="2">
    <source>
        <dbReference type="EMBL" id="THG98303.1"/>
    </source>
</evidence>